<dbReference type="AlphaFoldDB" id="A0AAV4WF25"/>
<evidence type="ECO:0000313" key="4">
    <source>
        <dbReference type="Proteomes" id="UP001054837"/>
    </source>
</evidence>
<keyword evidence="2" id="KW-0472">Membrane</keyword>
<sequence>MEINITLFPSPDYTGHLEIHLEGNRILNSLCSTNSPIVKFPVDHPLITSKGTRQSFKPSTYTSPDFNLAARNALADVMNLSKTPIMPVRPTRRESTTRPTRSSASGLNCFEPTRNPHLEVTSDFIYYPTNNESHSQPSKTYKKIQMPFNASDPLIHIKVEDTPSVCCSRRLLKYVMISIWALTATVLLIYIGIRYSQLNRFFVTNLKEGYTILALLVIIVAVGFIVLCTLLSCCKKKDSQSTSHSNSIDYINTYVKNEMNL</sequence>
<accession>A0AAV4WF25</accession>
<evidence type="ECO:0000256" key="1">
    <source>
        <dbReference type="SAM" id="MobiDB-lite"/>
    </source>
</evidence>
<dbReference type="EMBL" id="BPLQ01014523">
    <property type="protein sequence ID" value="GIY80581.1"/>
    <property type="molecule type" value="Genomic_DNA"/>
</dbReference>
<evidence type="ECO:0000313" key="3">
    <source>
        <dbReference type="EMBL" id="GIY80581.1"/>
    </source>
</evidence>
<feature type="transmembrane region" description="Helical" evidence="2">
    <location>
        <begin position="213"/>
        <end position="234"/>
    </location>
</feature>
<dbReference type="Proteomes" id="UP001054837">
    <property type="component" value="Unassembled WGS sequence"/>
</dbReference>
<gene>
    <name evidence="3" type="ORF">CDAR_318361</name>
</gene>
<reference evidence="3 4" key="1">
    <citation type="submission" date="2021-06" db="EMBL/GenBank/DDBJ databases">
        <title>Caerostris darwini draft genome.</title>
        <authorList>
            <person name="Kono N."/>
            <person name="Arakawa K."/>
        </authorList>
    </citation>
    <scope>NUCLEOTIDE SEQUENCE [LARGE SCALE GENOMIC DNA]</scope>
</reference>
<proteinExistence type="predicted"/>
<comment type="caution">
    <text evidence="3">The sequence shown here is derived from an EMBL/GenBank/DDBJ whole genome shotgun (WGS) entry which is preliminary data.</text>
</comment>
<evidence type="ECO:0000256" key="2">
    <source>
        <dbReference type="SAM" id="Phobius"/>
    </source>
</evidence>
<protein>
    <submittedName>
        <fullName evidence="3">Uncharacterized protein</fullName>
    </submittedName>
</protein>
<keyword evidence="2" id="KW-0812">Transmembrane</keyword>
<name>A0AAV4WF25_9ARAC</name>
<feature type="region of interest" description="Disordered" evidence="1">
    <location>
        <begin position="89"/>
        <end position="108"/>
    </location>
</feature>
<keyword evidence="4" id="KW-1185">Reference proteome</keyword>
<organism evidence="3 4">
    <name type="scientific">Caerostris darwini</name>
    <dbReference type="NCBI Taxonomy" id="1538125"/>
    <lineage>
        <taxon>Eukaryota</taxon>
        <taxon>Metazoa</taxon>
        <taxon>Ecdysozoa</taxon>
        <taxon>Arthropoda</taxon>
        <taxon>Chelicerata</taxon>
        <taxon>Arachnida</taxon>
        <taxon>Araneae</taxon>
        <taxon>Araneomorphae</taxon>
        <taxon>Entelegynae</taxon>
        <taxon>Araneoidea</taxon>
        <taxon>Araneidae</taxon>
        <taxon>Caerostris</taxon>
    </lineage>
</organism>
<keyword evidence="2" id="KW-1133">Transmembrane helix</keyword>
<feature type="transmembrane region" description="Helical" evidence="2">
    <location>
        <begin position="174"/>
        <end position="193"/>
    </location>
</feature>